<evidence type="ECO:0000313" key="2">
    <source>
        <dbReference type="Proteomes" id="UP000006729"/>
    </source>
</evidence>
<protein>
    <recommendedName>
        <fullName evidence="3">DUF4283 domain-containing protein</fullName>
    </recommendedName>
</protein>
<evidence type="ECO:0008006" key="3">
    <source>
        <dbReference type="Google" id="ProtNLM"/>
    </source>
</evidence>
<accession>B9HZP0</accession>
<sequence>MAFSSFSRTLCLNKSQLNGRNKFFDKVRPWIKSDCAVDRLAWVPLKNLPVVGWNVGCLSKILQGLGRIIGYDKMSLRLTSLSYTMDTFIIEDDGELESARVDVERNNILLTLWTQKWMLFRNWALVLWTLITKRQTLWASVAKQRKICKVQWKITEGFKCAKNNNLRNGIMGKWQLGVELTLDDRGLLRVFEIEQGMSLNLFL</sequence>
<dbReference type="EMBL" id="CM009300">
    <property type="protein sequence ID" value="PNT12388.1"/>
    <property type="molecule type" value="Genomic_DNA"/>
</dbReference>
<gene>
    <name evidence="1" type="ORF">POPTR_011G081800</name>
</gene>
<name>B9HZP0_POPTR</name>
<organism evidence="1 2">
    <name type="scientific">Populus trichocarpa</name>
    <name type="common">Western balsam poplar</name>
    <name type="synonym">Populus balsamifera subsp. trichocarpa</name>
    <dbReference type="NCBI Taxonomy" id="3694"/>
    <lineage>
        <taxon>Eukaryota</taxon>
        <taxon>Viridiplantae</taxon>
        <taxon>Streptophyta</taxon>
        <taxon>Embryophyta</taxon>
        <taxon>Tracheophyta</taxon>
        <taxon>Spermatophyta</taxon>
        <taxon>Magnoliopsida</taxon>
        <taxon>eudicotyledons</taxon>
        <taxon>Gunneridae</taxon>
        <taxon>Pentapetalae</taxon>
        <taxon>rosids</taxon>
        <taxon>fabids</taxon>
        <taxon>Malpighiales</taxon>
        <taxon>Salicaceae</taxon>
        <taxon>Saliceae</taxon>
        <taxon>Populus</taxon>
    </lineage>
</organism>
<evidence type="ECO:0000313" key="1">
    <source>
        <dbReference type="EMBL" id="PNT12388.1"/>
    </source>
</evidence>
<dbReference type="AlphaFoldDB" id="B9HZP0"/>
<proteinExistence type="predicted"/>
<dbReference type="InParanoid" id="B9HZP0"/>
<keyword evidence="2" id="KW-1185">Reference proteome</keyword>
<dbReference type="Proteomes" id="UP000006729">
    <property type="component" value="Chromosome 11"/>
</dbReference>
<reference evidence="1 2" key="1">
    <citation type="journal article" date="2006" name="Science">
        <title>The genome of black cottonwood, Populus trichocarpa (Torr. &amp; Gray).</title>
        <authorList>
            <person name="Tuskan G.A."/>
            <person name="Difazio S."/>
            <person name="Jansson S."/>
            <person name="Bohlmann J."/>
            <person name="Grigoriev I."/>
            <person name="Hellsten U."/>
            <person name="Putnam N."/>
            <person name="Ralph S."/>
            <person name="Rombauts S."/>
            <person name="Salamov A."/>
            <person name="Schein J."/>
            <person name="Sterck L."/>
            <person name="Aerts A."/>
            <person name="Bhalerao R.R."/>
            <person name="Bhalerao R.P."/>
            <person name="Blaudez D."/>
            <person name="Boerjan W."/>
            <person name="Brun A."/>
            <person name="Brunner A."/>
            <person name="Busov V."/>
            <person name="Campbell M."/>
            <person name="Carlson J."/>
            <person name="Chalot M."/>
            <person name="Chapman J."/>
            <person name="Chen G.L."/>
            <person name="Cooper D."/>
            <person name="Coutinho P.M."/>
            <person name="Couturier J."/>
            <person name="Covert S."/>
            <person name="Cronk Q."/>
            <person name="Cunningham R."/>
            <person name="Davis J."/>
            <person name="Degroeve S."/>
            <person name="Dejardin A."/>
            <person name="Depamphilis C."/>
            <person name="Detter J."/>
            <person name="Dirks B."/>
            <person name="Dubchak I."/>
            <person name="Duplessis S."/>
            <person name="Ehlting J."/>
            <person name="Ellis B."/>
            <person name="Gendler K."/>
            <person name="Goodstein D."/>
            <person name="Gribskov M."/>
            <person name="Grimwood J."/>
            <person name="Groover A."/>
            <person name="Gunter L."/>
            <person name="Hamberger B."/>
            <person name="Heinze B."/>
            <person name="Helariutta Y."/>
            <person name="Henrissat B."/>
            <person name="Holligan D."/>
            <person name="Holt R."/>
            <person name="Huang W."/>
            <person name="Islam-Faridi N."/>
            <person name="Jones S."/>
            <person name="Jones-Rhoades M."/>
            <person name="Jorgensen R."/>
            <person name="Joshi C."/>
            <person name="Kangasjarvi J."/>
            <person name="Karlsson J."/>
            <person name="Kelleher C."/>
            <person name="Kirkpatrick R."/>
            <person name="Kirst M."/>
            <person name="Kohler A."/>
            <person name="Kalluri U."/>
            <person name="Larimer F."/>
            <person name="Leebens-Mack J."/>
            <person name="Leple J.C."/>
            <person name="Locascio P."/>
            <person name="Lou Y."/>
            <person name="Lucas S."/>
            <person name="Martin F."/>
            <person name="Montanini B."/>
            <person name="Napoli C."/>
            <person name="Nelson D.R."/>
            <person name="Nelson C."/>
            <person name="Nieminen K."/>
            <person name="Nilsson O."/>
            <person name="Pereda V."/>
            <person name="Peter G."/>
            <person name="Philippe R."/>
            <person name="Pilate G."/>
            <person name="Poliakov A."/>
            <person name="Razumovskaya J."/>
            <person name="Richardson P."/>
            <person name="Rinaldi C."/>
            <person name="Ritland K."/>
            <person name="Rouze P."/>
            <person name="Ryaboy D."/>
            <person name="Schmutz J."/>
            <person name="Schrader J."/>
            <person name="Segerman B."/>
            <person name="Shin H."/>
            <person name="Siddiqui A."/>
            <person name="Sterky F."/>
            <person name="Terry A."/>
            <person name="Tsai C.J."/>
            <person name="Uberbacher E."/>
            <person name="Unneberg P."/>
            <person name="Vahala J."/>
            <person name="Wall K."/>
            <person name="Wessler S."/>
            <person name="Yang G."/>
            <person name="Yin T."/>
            <person name="Douglas C."/>
            <person name="Marra M."/>
            <person name="Sandberg G."/>
            <person name="Van de Peer Y."/>
            <person name="Rokhsar D."/>
        </authorList>
    </citation>
    <scope>NUCLEOTIDE SEQUENCE [LARGE SCALE GENOMIC DNA]</scope>
    <source>
        <strain evidence="2">cv. Nisqually</strain>
    </source>
</reference>
<dbReference type="HOGENOM" id="CLU_1350880_0_0_1"/>